<feature type="domain" description="Glycoside hydrolase family 5" evidence="6">
    <location>
        <begin position="41"/>
        <end position="299"/>
    </location>
</feature>
<feature type="signal peptide" evidence="5">
    <location>
        <begin position="1"/>
        <end position="25"/>
    </location>
</feature>
<comment type="caution">
    <text evidence="7">The sequence shown here is derived from an EMBL/GenBank/DDBJ whole genome shotgun (WGS) entry which is preliminary data.</text>
</comment>
<dbReference type="AlphaFoldDB" id="A0AAP8TRI3"/>
<reference evidence="8" key="1">
    <citation type="submission" date="2017-12" db="EMBL/GenBank/DDBJ databases">
        <title>FDA dAtabase for Regulatory Grade micrObial Sequences (FDA-ARGOS): Supporting development and validation of Infectious Disease Dx tests.</title>
        <authorList>
            <person name="Campos J."/>
            <person name="Goldberg B."/>
            <person name="Tallon L."/>
            <person name="Sadzewicz L."/>
            <person name="Sengamalay N."/>
            <person name="Ott S."/>
            <person name="Godinez A."/>
            <person name="Nagaraj S."/>
            <person name="Vavikolanu K."/>
            <person name="Vyas G."/>
            <person name="Nadendla S."/>
            <person name="Aluvathingal J."/>
            <person name="Geyer C."/>
            <person name="Nandy P."/>
            <person name="Hobson J."/>
            <person name="Sichtig H."/>
        </authorList>
    </citation>
    <scope>NUCLEOTIDE SEQUENCE [LARGE SCALE GENOMIC DNA]</scope>
    <source>
        <strain evidence="8">FDAARGOS_79</strain>
    </source>
</reference>
<protein>
    <submittedName>
        <fullName evidence="7">Glycosyl hydrolase</fullName>
    </submittedName>
</protein>
<accession>A0AAP8TRI3</accession>
<dbReference type="SUPFAM" id="SSF51445">
    <property type="entry name" value="(Trans)glycosidases"/>
    <property type="match status" value="1"/>
</dbReference>
<dbReference type="PANTHER" id="PTHR12631:SF10">
    <property type="entry name" value="BETA-XYLOSIDASE-LIKE PROTEIN-RELATED"/>
    <property type="match status" value="1"/>
</dbReference>
<dbReference type="GO" id="GO:0000272">
    <property type="term" value="P:polysaccharide catabolic process"/>
    <property type="evidence" value="ECO:0007669"/>
    <property type="project" value="InterPro"/>
</dbReference>
<sequence length="432" mass="48291">MNIVWRSVLPSLFVISSLLSAQVSAFEVGIGMHVRTYPNEPGYYLDKIKNAGFTSFREDYPWQLVELQKGTYSNNSYLQKVDTAFNDSEKYGLSSVLILDYSNKNYDSYGYPNTDAAIEGFANYAYWTAKRFSGKVKYFEIWNEWLYKTGIQVRGAVPPPPEVYAKLVIATAKAVKKANPDAIIITGSFSPFSTRDVAWFDKVIDAGVLNYIDGISLHAYTPSGSSGEIRTAEGNLQLIDAYEKHVAQKTGKNVPLYITELGFPTYNGKDGLRADKVAQYVMKYTLLAQARSYIKGVWWYDLIDDGTSTDNKEHNFGFFTRTESPKESVSAIEKITQLTKNYSIQSVKKSTDGTNIVTLKDKGENKFATIYWKEDKPAANKNGIQKLMQSFSAKDSSDKVNFLNDPGIDSSTPQASSTPTIIYSNNKPAVIN</sequence>
<dbReference type="InterPro" id="IPR051923">
    <property type="entry name" value="Glycosyl_Hydrolase_39"/>
</dbReference>
<evidence type="ECO:0000313" key="8">
    <source>
        <dbReference type="Proteomes" id="UP000030378"/>
    </source>
</evidence>
<dbReference type="Gene3D" id="3.20.20.80">
    <property type="entry name" value="Glycosidases"/>
    <property type="match status" value="1"/>
</dbReference>
<evidence type="ECO:0000313" key="7">
    <source>
        <dbReference type="EMBL" id="PNO71360.1"/>
    </source>
</evidence>
<dbReference type="GO" id="GO:0004553">
    <property type="term" value="F:hydrolase activity, hydrolyzing O-glycosyl compounds"/>
    <property type="evidence" value="ECO:0007669"/>
    <property type="project" value="InterPro"/>
</dbReference>
<organism evidence="7 8">
    <name type="scientific">Serratia marcescens</name>
    <dbReference type="NCBI Taxonomy" id="615"/>
    <lineage>
        <taxon>Bacteria</taxon>
        <taxon>Pseudomonadati</taxon>
        <taxon>Pseudomonadota</taxon>
        <taxon>Gammaproteobacteria</taxon>
        <taxon>Enterobacterales</taxon>
        <taxon>Yersiniaceae</taxon>
        <taxon>Serratia</taxon>
    </lineage>
</organism>
<proteinExistence type="inferred from homology"/>
<evidence type="ECO:0000256" key="3">
    <source>
        <dbReference type="RuleBase" id="RU361153"/>
    </source>
</evidence>
<dbReference type="InterPro" id="IPR017853">
    <property type="entry name" value="GH"/>
</dbReference>
<keyword evidence="2 3" id="KW-0326">Glycosidase</keyword>
<gene>
    <name evidence="7" type="ORF">MC70_015700</name>
</gene>
<evidence type="ECO:0000256" key="1">
    <source>
        <dbReference type="ARBA" id="ARBA00022801"/>
    </source>
</evidence>
<feature type="compositionally biased region" description="Polar residues" evidence="4">
    <location>
        <begin position="409"/>
        <end position="421"/>
    </location>
</feature>
<feature type="chain" id="PRO_5042874504" evidence="5">
    <location>
        <begin position="26"/>
        <end position="432"/>
    </location>
</feature>
<dbReference type="InterPro" id="IPR001547">
    <property type="entry name" value="Glyco_hydro_5"/>
</dbReference>
<dbReference type="PANTHER" id="PTHR12631">
    <property type="entry name" value="ALPHA-L-IDURONIDASE"/>
    <property type="match status" value="1"/>
</dbReference>
<evidence type="ECO:0000256" key="4">
    <source>
        <dbReference type="SAM" id="MobiDB-lite"/>
    </source>
</evidence>
<evidence type="ECO:0000256" key="2">
    <source>
        <dbReference type="ARBA" id="ARBA00023295"/>
    </source>
</evidence>
<keyword evidence="1 3" id="KW-0378">Hydrolase</keyword>
<dbReference type="Pfam" id="PF00150">
    <property type="entry name" value="Cellulase"/>
    <property type="match status" value="1"/>
</dbReference>
<name>A0AAP8TRI3_SERMA</name>
<dbReference type="EMBL" id="JTBC02000002">
    <property type="protein sequence ID" value="PNO71360.1"/>
    <property type="molecule type" value="Genomic_DNA"/>
</dbReference>
<comment type="similarity">
    <text evidence="3">Belongs to the glycosyl hydrolase 5 (cellulase A) family.</text>
</comment>
<evidence type="ECO:0000256" key="5">
    <source>
        <dbReference type="SAM" id="SignalP"/>
    </source>
</evidence>
<keyword evidence="5" id="KW-0732">Signal</keyword>
<feature type="region of interest" description="Disordered" evidence="4">
    <location>
        <begin position="402"/>
        <end position="421"/>
    </location>
</feature>
<dbReference type="RefSeq" id="WP_102984980.1">
    <property type="nucleotide sequence ID" value="NZ_CP033623.1"/>
</dbReference>
<evidence type="ECO:0000259" key="6">
    <source>
        <dbReference type="Pfam" id="PF00150"/>
    </source>
</evidence>
<dbReference type="Proteomes" id="UP000030378">
    <property type="component" value="Unassembled WGS sequence"/>
</dbReference>